<dbReference type="PANTHER" id="PTHR45902">
    <property type="entry name" value="LATROPHILIN RECEPTOR-LIKE PROTEIN A"/>
    <property type="match status" value="1"/>
</dbReference>
<feature type="transmembrane region" description="Helical" evidence="5">
    <location>
        <begin position="209"/>
        <end position="227"/>
    </location>
</feature>
<keyword evidence="2 5" id="KW-0812">Transmembrane</keyword>
<keyword evidence="3 5" id="KW-1133">Transmembrane helix</keyword>
<dbReference type="InterPro" id="IPR017981">
    <property type="entry name" value="GPCR_2-like_7TM"/>
</dbReference>
<dbReference type="Pfam" id="PF00002">
    <property type="entry name" value="7tm_2"/>
    <property type="match status" value="1"/>
</dbReference>
<comment type="subcellular location">
    <subcellularLocation>
        <location evidence="1">Membrane</location>
        <topology evidence="1">Multi-pass membrane protein</topology>
    </subcellularLocation>
</comment>
<evidence type="ECO:0000256" key="1">
    <source>
        <dbReference type="ARBA" id="ARBA00004141"/>
    </source>
</evidence>
<evidence type="ECO:0000313" key="8">
    <source>
        <dbReference type="Proteomes" id="UP000183832"/>
    </source>
</evidence>
<sequence length="415" mass="45810">MDTLYTSGHLHGFPTNFNISSTSSFYNAMGSSTWGSQEGVVALGVVLGSSISLVGLAFAFITYSLFSDLRSLAGTTLLSLLATLFMSQLLFVIGVGGIQDTELCLSLSLALLFMKLASLCWICCCCHHSLIIFRKNTNISLQPEQKMGKVFAHYSLFSWGFPLLMLSVAAAFIYKERDAKLSSKLNQLVHSEHNGSSEIHCWLMHGSSYIWGFLVPASILLFVGFYLSAQLSGAVKLTAALQIDQRARNKIIKRRGLQIGLFFKLLLILSTVQIVGAIASFGNIEELWAVYSVVQGIQGLLVSMLVSCNCKILRIYAQPRGTKKRKENYTTLRDGEGGRFGILSVTNPNYENFTTSQSPSGECDQNFVKMTYKEDNFVERNENIQYQSINDKIFGDLTSAVHINEIVNGPTPMTV</sequence>
<dbReference type="GO" id="GO:0016020">
    <property type="term" value="C:membrane"/>
    <property type="evidence" value="ECO:0007669"/>
    <property type="project" value="UniProtKB-SubCell"/>
</dbReference>
<evidence type="ECO:0000256" key="3">
    <source>
        <dbReference type="ARBA" id="ARBA00022989"/>
    </source>
</evidence>
<dbReference type="Proteomes" id="UP000183832">
    <property type="component" value="Unassembled WGS sequence"/>
</dbReference>
<dbReference type="InterPro" id="IPR000832">
    <property type="entry name" value="GPCR_2_secretin-like"/>
</dbReference>
<accession>A0A1J1HPC8</accession>
<reference evidence="7 8" key="1">
    <citation type="submission" date="2015-04" db="EMBL/GenBank/DDBJ databases">
        <authorList>
            <person name="Syromyatnikov M.Y."/>
            <person name="Popov V.N."/>
        </authorList>
    </citation>
    <scope>NUCLEOTIDE SEQUENCE [LARGE SCALE GENOMIC DNA]</scope>
</reference>
<feature type="transmembrane region" description="Helical" evidence="5">
    <location>
        <begin position="40"/>
        <end position="66"/>
    </location>
</feature>
<protein>
    <submittedName>
        <fullName evidence="7">CLUMA_CG003140, isoform A</fullName>
    </submittedName>
</protein>
<gene>
    <name evidence="7" type="ORF">CLUMA_CG003140</name>
</gene>
<evidence type="ECO:0000256" key="5">
    <source>
        <dbReference type="SAM" id="Phobius"/>
    </source>
</evidence>
<feature type="transmembrane region" description="Helical" evidence="5">
    <location>
        <begin position="261"/>
        <end position="282"/>
    </location>
</feature>
<feature type="transmembrane region" description="Helical" evidence="5">
    <location>
        <begin position="110"/>
        <end position="133"/>
    </location>
</feature>
<evidence type="ECO:0000313" key="7">
    <source>
        <dbReference type="EMBL" id="CRK89386.1"/>
    </source>
</evidence>
<feature type="transmembrane region" description="Helical" evidence="5">
    <location>
        <begin position="154"/>
        <end position="174"/>
    </location>
</feature>
<dbReference type="STRING" id="568069.A0A1J1HPC8"/>
<evidence type="ECO:0000256" key="2">
    <source>
        <dbReference type="ARBA" id="ARBA00022692"/>
    </source>
</evidence>
<feature type="domain" description="G-protein coupled receptors family 2 profile 2" evidence="6">
    <location>
        <begin position="41"/>
        <end position="227"/>
    </location>
</feature>
<dbReference type="PROSITE" id="PS50261">
    <property type="entry name" value="G_PROTEIN_RECEP_F2_4"/>
    <property type="match status" value="1"/>
</dbReference>
<keyword evidence="4 5" id="KW-0472">Membrane</keyword>
<evidence type="ECO:0000259" key="6">
    <source>
        <dbReference type="PROSITE" id="PS50261"/>
    </source>
</evidence>
<dbReference type="GO" id="GO:0004930">
    <property type="term" value="F:G protein-coupled receptor activity"/>
    <property type="evidence" value="ECO:0007669"/>
    <property type="project" value="InterPro"/>
</dbReference>
<dbReference type="AlphaFoldDB" id="A0A1J1HPC8"/>
<name>A0A1J1HPC8_9DIPT</name>
<keyword evidence="8" id="KW-1185">Reference proteome</keyword>
<dbReference type="GO" id="GO:0007166">
    <property type="term" value="P:cell surface receptor signaling pathway"/>
    <property type="evidence" value="ECO:0007669"/>
    <property type="project" value="InterPro"/>
</dbReference>
<dbReference type="Gene3D" id="1.20.1070.10">
    <property type="entry name" value="Rhodopsin 7-helix transmembrane proteins"/>
    <property type="match status" value="1"/>
</dbReference>
<proteinExistence type="predicted"/>
<dbReference type="InterPro" id="IPR053231">
    <property type="entry name" value="GPCR_LN-TM7"/>
</dbReference>
<evidence type="ECO:0000256" key="4">
    <source>
        <dbReference type="ARBA" id="ARBA00023136"/>
    </source>
</evidence>
<dbReference type="EMBL" id="CVRI01000012">
    <property type="protein sequence ID" value="CRK89386.1"/>
    <property type="molecule type" value="Genomic_DNA"/>
</dbReference>
<feature type="transmembrane region" description="Helical" evidence="5">
    <location>
        <begin position="78"/>
        <end position="98"/>
    </location>
</feature>
<dbReference type="OrthoDB" id="6134459at2759"/>
<dbReference type="PANTHER" id="PTHR45902:SF2">
    <property type="entry name" value="G-PROTEIN COUPLED RECEPTORS FAMILY 2 PROFILE 2 DOMAIN-CONTAINING PROTEIN"/>
    <property type="match status" value="1"/>
</dbReference>
<organism evidence="7 8">
    <name type="scientific">Clunio marinus</name>
    <dbReference type="NCBI Taxonomy" id="568069"/>
    <lineage>
        <taxon>Eukaryota</taxon>
        <taxon>Metazoa</taxon>
        <taxon>Ecdysozoa</taxon>
        <taxon>Arthropoda</taxon>
        <taxon>Hexapoda</taxon>
        <taxon>Insecta</taxon>
        <taxon>Pterygota</taxon>
        <taxon>Neoptera</taxon>
        <taxon>Endopterygota</taxon>
        <taxon>Diptera</taxon>
        <taxon>Nematocera</taxon>
        <taxon>Chironomoidea</taxon>
        <taxon>Chironomidae</taxon>
        <taxon>Clunio</taxon>
    </lineage>
</organism>
<feature type="transmembrane region" description="Helical" evidence="5">
    <location>
        <begin position="288"/>
        <end position="316"/>
    </location>
</feature>